<proteinExistence type="inferred from homology"/>
<feature type="region of interest" description="Disordered" evidence="5">
    <location>
        <begin position="623"/>
        <end position="647"/>
    </location>
</feature>
<comment type="catalytic activity">
    <reaction evidence="4">
        <text>alpha,alpha-trehalose + H2O = alpha-D-glucose + beta-D-glucose</text>
        <dbReference type="Rhea" id="RHEA:32675"/>
        <dbReference type="ChEBI" id="CHEBI:15377"/>
        <dbReference type="ChEBI" id="CHEBI:15903"/>
        <dbReference type="ChEBI" id="CHEBI:16551"/>
        <dbReference type="ChEBI" id="CHEBI:17925"/>
        <dbReference type="EC" id="3.2.1.28"/>
    </reaction>
</comment>
<comment type="caution">
    <text evidence="6">The sequence shown here is derived from an EMBL/GenBank/DDBJ whole genome shotgun (WGS) entry which is preliminary data.</text>
</comment>
<dbReference type="PANTHER" id="PTHR23403">
    <property type="entry name" value="TREHALASE"/>
    <property type="match status" value="1"/>
</dbReference>
<evidence type="ECO:0000313" key="6">
    <source>
        <dbReference type="EMBL" id="KAI7843248.1"/>
    </source>
</evidence>
<comment type="similarity">
    <text evidence="1 4">Belongs to the glycosyl hydrolase 37 family.</text>
</comment>
<dbReference type="SUPFAM" id="SSF48208">
    <property type="entry name" value="Six-hairpin glycosidases"/>
    <property type="match status" value="1"/>
</dbReference>
<dbReference type="EC" id="3.2.1.28" evidence="4"/>
<accession>A0AAD5DVG8</accession>
<dbReference type="Proteomes" id="UP001205105">
    <property type="component" value="Unassembled WGS sequence"/>
</dbReference>
<evidence type="ECO:0000256" key="5">
    <source>
        <dbReference type="SAM" id="MobiDB-lite"/>
    </source>
</evidence>
<sequence>MAAQQRLSGPAALPALYRAVQAARLYPDSKTLADMPLAAPTAEVEAAFTALELPDAPEQRRAVLAQFCGRWLLPAGSDVLPAAAPQLAAGPSPGWLPLAAPSAAAHPERHSLLVPPGTEGAPFVMPSANRFREQYYWDTLFSLQGLLVCGLVDLARTILATMLAAVEPYGHMPNGMRSYYLNRSQPPLLSQMVAAVHAAAPDPALLRRALAALQKEHAYWTSGAKQVTLLGADGRQHRLSRYCADWNQPRPESYREDVATAEGLDEAAARRLWRDLASAAESGWDFSSRWLADGRSLASCRTTAVVPVDLNAMLYQMECNIAGFAEQLGETAVAAAFRQHAAARLAAIDALLWDGSSGQWRDLIMGEPEAQGQPSSKPASASAAVEGSPPAPALAVAGSARGAAASELQPPSPGEIAGAAGVAPAVCSSYRHSDVVAASNWLPLYCGCAQAGSSQAAAAVASLRRSGLLQAAGVAVTLSETGQQWDWPNAWPPITAMLIEGCAAAGGTEGQQLATQLAQQYLTTAHAAWRQSGRMHEKFDALHCGAPGGGGEYACEDGFGWTNGVALSLLQRFGWQAGAAAAAPTDDPPTSAATMRRSLFAAALALCLLGLAAAQAPPGFDCSQLPNDWGQDQDQNNNNNNNDNEPWQALATAPGQNVYQQVYNTFLSRYGSNPPSGWDTSCSWNASAVGCQQNYGWGQWTGMNQALQINYTCGDNVLGMIADVNYNDNYVNVDDLDVFALWVNGALQAGSNIDENSLAWWEGNNDVWGSFYNLMQENNNDNNNDNNNNNNNNNNDNQNNNNNNQNNNNNDNQNNNNNNNNQNN</sequence>
<feature type="compositionally biased region" description="Low complexity" evidence="5">
    <location>
        <begin position="374"/>
        <end position="390"/>
    </location>
</feature>
<dbReference type="GO" id="GO:0004555">
    <property type="term" value="F:alpha,alpha-trehalase activity"/>
    <property type="evidence" value="ECO:0007669"/>
    <property type="project" value="UniProtKB-EC"/>
</dbReference>
<organism evidence="6 7">
    <name type="scientific">Chlorella ohadii</name>
    <dbReference type="NCBI Taxonomy" id="2649997"/>
    <lineage>
        <taxon>Eukaryota</taxon>
        <taxon>Viridiplantae</taxon>
        <taxon>Chlorophyta</taxon>
        <taxon>core chlorophytes</taxon>
        <taxon>Trebouxiophyceae</taxon>
        <taxon>Chlorellales</taxon>
        <taxon>Chlorellaceae</taxon>
        <taxon>Chlorella clade</taxon>
        <taxon>Chlorella</taxon>
    </lineage>
</organism>
<keyword evidence="3 4" id="KW-0326">Glycosidase</keyword>
<name>A0AAD5DVG8_9CHLO</name>
<dbReference type="PRINTS" id="PR00744">
    <property type="entry name" value="GLHYDRLASE37"/>
</dbReference>
<gene>
    <name evidence="6" type="ORF">COHA_003082</name>
</gene>
<evidence type="ECO:0000256" key="2">
    <source>
        <dbReference type="ARBA" id="ARBA00022801"/>
    </source>
</evidence>
<keyword evidence="7" id="KW-1185">Reference proteome</keyword>
<dbReference type="Pfam" id="PF01204">
    <property type="entry name" value="Trehalase"/>
    <property type="match status" value="2"/>
</dbReference>
<keyword evidence="2 4" id="KW-0378">Hydrolase</keyword>
<dbReference type="PANTHER" id="PTHR23403:SF1">
    <property type="entry name" value="TREHALASE"/>
    <property type="match status" value="1"/>
</dbReference>
<dbReference type="GO" id="GO:0005993">
    <property type="term" value="P:trehalose catabolic process"/>
    <property type="evidence" value="ECO:0007669"/>
    <property type="project" value="TreeGrafter"/>
</dbReference>
<dbReference type="PROSITE" id="PS00928">
    <property type="entry name" value="TREHALASE_2"/>
    <property type="match status" value="1"/>
</dbReference>
<feature type="region of interest" description="Disordered" evidence="5">
    <location>
        <begin position="775"/>
        <end position="824"/>
    </location>
</feature>
<evidence type="ECO:0000256" key="4">
    <source>
        <dbReference type="RuleBase" id="RU361180"/>
    </source>
</evidence>
<evidence type="ECO:0000313" key="7">
    <source>
        <dbReference type="Proteomes" id="UP001205105"/>
    </source>
</evidence>
<protein>
    <recommendedName>
        <fullName evidence="4">Trehalase</fullName>
        <ecNumber evidence="4">3.2.1.28</ecNumber>
    </recommendedName>
    <alternativeName>
        <fullName evidence="4">Alpha-trehalose glucohydrolase</fullName>
    </alternativeName>
</protein>
<feature type="compositionally biased region" description="Low complexity" evidence="5">
    <location>
        <begin position="632"/>
        <end position="644"/>
    </location>
</feature>
<reference evidence="6" key="1">
    <citation type="submission" date="2020-11" db="EMBL/GenBank/DDBJ databases">
        <title>Chlorella ohadii genome sequencing and assembly.</title>
        <authorList>
            <person name="Murik O."/>
            <person name="Treves H."/>
            <person name="Kedem I."/>
            <person name="Shotland Y."/>
            <person name="Kaplan A."/>
        </authorList>
    </citation>
    <scope>NUCLEOTIDE SEQUENCE</scope>
    <source>
        <strain evidence="6">1</strain>
    </source>
</reference>
<evidence type="ECO:0000256" key="3">
    <source>
        <dbReference type="ARBA" id="ARBA00023295"/>
    </source>
</evidence>
<dbReference type="EMBL" id="JADXDR010000041">
    <property type="protein sequence ID" value="KAI7843248.1"/>
    <property type="molecule type" value="Genomic_DNA"/>
</dbReference>
<dbReference type="InterPro" id="IPR012341">
    <property type="entry name" value="6hp_glycosidase-like_sf"/>
</dbReference>
<evidence type="ECO:0000256" key="1">
    <source>
        <dbReference type="ARBA" id="ARBA00005615"/>
    </source>
</evidence>
<dbReference type="InterPro" id="IPR018232">
    <property type="entry name" value="Glyco_hydro_37_CS"/>
</dbReference>
<feature type="compositionally biased region" description="Low complexity" evidence="5">
    <location>
        <begin position="778"/>
        <end position="824"/>
    </location>
</feature>
<dbReference type="AlphaFoldDB" id="A0AAD5DVG8"/>
<dbReference type="Gene3D" id="1.50.10.10">
    <property type="match status" value="1"/>
</dbReference>
<dbReference type="InterPro" id="IPR008928">
    <property type="entry name" value="6-hairpin_glycosidase_sf"/>
</dbReference>
<dbReference type="InterPro" id="IPR001661">
    <property type="entry name" value="Glyco_hydro_37"/>
</dbReference>
<feature type="region of interest" description="Disordered" evidence="5">
    <location>
        <begin position="368"/>
        <end position="390"/>
    </location>
</feature>